<evidence type="ECO:0000256" key="6">
    <source>
        <dbReference type="ARBA" id="ARBA00022847"/>
    </source>
</evidence>
<feature type="transmembrane region" description="Helical" evidence="9">
    <location>
        <begin position="338"/>
        <end position="361"/>
    </location>
</feature>
<dbReference type="EMBL" id="SDGZ01000003">
    <property type="protein sequence ID" value="TYC51006.1"/>
    <property type="molecule type" value="Genomic_DNA"/>
</dbReference>
<evidence type="ECO:0000313" key="11">
    <source>
        <dbReference type="Proteomes" id="UP000371977"/>
    </source>
</evidence>
<dbReference type="GO" id="GO:0008643">
    <property type="term" value="P:carbohydrate transport"/>
    <property type="evidence" value="ECO:0007669"/>
    <property type="project" value="InterPro"/>
</dbReference>
<comment type="subcellular location">
    <subcellularLocation>
        <location evidence="1">Cell membrane</location>
        <topology evidence="1">Multi-pass membrane protein</topology>
    </subcellularLocation>
</comment>
<keyword evidence="4" id="KW-0762">Sugar transport</keyword>
<dbReference type="RefSeq" id="WP_148621592.1">
    <property type="nucleotide sequence ID" value="NZ_SDGZ01000003.1"/>
</dbReference>
<dbReference type="Pfam" id="PF13347">
    <property type="entry name" value="MFS_2"/>
    <property type="match status" value="1"/>
</dbReference>
<evidence type="ECO:0000256" key="3">
    <source>
        <dbReference type="ARBA" id="ARBA00022475"/>
    </source>
</evidence>
<dbReference type="NCBIfam" id="TIGR00792">
    <property type="entry name" value="gph"/>
    <property type="match status" value="1"/>
</dbReference>
<protein>
    <submittedName>
        <fullName evidence="10">MFS transporter</fullName>
    </submittedName>
</protein>
<feature type="transmembrane region" description="Helical" evidence="9">
    <location>
        <begin position="428"/>
        <end position="445"/>
    </location>
</feature>
<keyword evidence="6" id="KW-0769">Symport</keyword>
<keyword evidence="11" id="KW-1185">Reference proteome</keyword>
<keyword evidence="8 9" id="KW-0472">Membrane</keyword>
<dbReference type="InterPro" id="IPR036259">
    <property type="entry name" value="MFS_trans_sf"/>
</dbReference>
<feature type="transmembrane region" description="Helical" evidence="9">
    <location>
        <begin position="198"/>
        <end position="219"/>
    </location>
</feature>
<gene>
    <name evidence="10" type="ORF">ESZ50_00275</name>
</gene>
<dbReference type="PANTHER" id="PTHR11328:SF36">
    <property type="entry name" value="MELIBIOSE PERMEASE"/>
    <property type="match status" value="1"/>
</dbReference>
<sequence>MKRVGQYLSYAAGAFGHDAFYATLSTYFMIFVTSQLFTSSDSAFNNHMIQLVTVMILVIRLVEIFFDPIIGGVVDNTRTKWGKFKPWLVIAGALSSIFLVIIFTDFGGLATANPTLYLILFGIVFVLLDSVYSFKDIAFWSMLPALSLDNRERAKFGTVARFGSTLGAQGVQIVVIPLVLFFSGVFGASSGNESQAGWTWFAIIIAIIAYVGTLLTVFGTKEEDNIVRRNTEKTSVFKVFKVVGQNDQLMWQAISYIIFALAYVVTNSMLLYYFKYVLGAEHSFYLVGIFTAIEGMIAVAIFPVLSRFMQRKLIFLSGAIIMLLGYTLFLFVGSNIPLVLIAVTLFFTPYPIMFLVVLMTITDSVEYGQWKNGTRNESVTLAIRPLLDKLAGAVANGVVGFAAVAAGMTGTAKAADITASGLTQFKTFMFYGPMILIVISTIIFWRKVTLTEESHTKIVDELKVRLTAKEAAEGK</sequence>
<feature type="transmembrane region" description="Helical" evidence="9">
    <location>
        <begin position="390"/>
        <end position="408"/>
    </location>
</feature>
<dbReference type="PROSITE" id="PS00872">
    <property type="entry name" value="NA_GALACTOSIDE_SYMP"/>
    <property type="match status" value="1"/>
</dbReference>
<feature type="transmembrane region" description="Helical" evidence="9">
    <location>
        <begin position="48"/>
        <end position="66"/>
    </location>
</feature>
<dbReference type="GO" id="GO:0015293">
    <property type="term" value="F:symporter activity"/>
    <property type="evidence" value="ECO:0007669"/>
    <property type="project" value="UniProtKB-KW"/>
</dbReference>
<keyword evidence="7 9" id="KW-1133">Transmembrane helix</keyword>
<dbReference type="SUPFAM" id="SSF103473">
    <property type="entry name" value="MFS general substrate transporter"/>
    <property type="match status" value="1"/>
</dbReference>
<comment type="caution">
    <text evidence="10">The sequence shown here is derived from an EMBL/GenBank/DDBJ whole genome shotgun (WGS) entry which is preliminary data.</text>
</comment>
<dbReference type="GO" id="GO:0006814">
    <property type="term" value="P:sodium ion transport"/>
    <property type="evidence" value="ECO:0007669"/>
    <property type="project" value="InterPro"/>
</dbReference>
<feature type="transmembrane region" description="Helical" evidence="9">
    <location>
        <begin position="313"/>
        <end position="332"/>
    </location>
</feature>
<dbReference type="GO" id="GO:0005886">
    <property type="term" value="C:plasma membrane"/>
    <property type="evidence" value="ECO:0007669"/>
    <property type="project" value="UniProtKB-SubCell"/>
</dbReference>
<keyword evidence="3" id="KW-1003">Cell membrane</keyword>
<feature type="transmembrane region" description="Helical" evidence="9">
    <location>
        <begin position="285"/>
        <end position="306"/>
    </location>
</feature>
<evidence type="ECO:0000256" key="8">
    <source>
        <dbReference type="ARBA" id="ARBA00023136"/>
    </source>
</evidence>
<evidence type="ECO:0000256" key="4">
    <source>
        <dbReference type="ARBA" id="ARBA00022597"/>
    </source>
</evidence>
<dbReference type="Gene3D" id="1.20.1250.20">
    <property type="entry name" value="MFS general substrate transporter like domains"/>
    <property type="match status" value="1"/>
</dbReference>
<feature type="transmembrane region" description="Helical" evidence="9">
    <location>
        <begin position="253"/>
        <end position="273"/>
    </location>
</feature>
<evidence type="ECO:0000256" key="1">
    <source>
        <dbReference type="ARBA" id="ARBA00004651"/>
    </source>
</evidence>
<dbReference type="AlphaFoldDB" id="A0A6C2CBE2"/>
<dbReference type="InterPro" id="IPR001927">
    <property type="entry name" value="Na/Gal_symport"/>
</dbReference>
<reference evidence="10 11" key="1">
    <citation type="submission" date="2019-01" db="EMBL/GenBank/DDBJ databases">
        <title>Weissella sp. nov., a novel lactic acid bacterium isolated from animal feces.</title>
        <authorList>
            <person name="Wang L.-T."/>
        </authorList>
    </citation>
    <scope>NUCLEOTIDE SEQUENCE [LARGE SCALE GENOMIC DNA]</scope>
    <source>
        <strain evidence="10 11">8H-2</strain>
    </source>
</reference>
<dbReference type="InterPro" id="IPR018043">
    <property type="entry name" value="Na/Gal_symport_CS"/>
</dbReference>
<evidence type="ECO:0000313" key="10">
    <source>
        <dbReference type="EMBL" id="TYC51006.1"/>
    </source>
</evidence>
<feature type="transmembrane region" description="Helical" evidence="9">
    <location>
        <begin position="87"/>
        <end position="110"/>
    </location>
</feature>
<name>A0A6C2CBE2_9LACO</name>
<feature type="transmembrane region" description="Helical" evidence="9">
    <location>
        <begin position="159"/>
        <end position="186"/>
    </location>
</feature>
<evidence type="ECO:0000256" key="9">
    <source>
        <dbReference type="SAM" id="Phobius"/>
    </source>
</evidence>
<dbReference type="InterPro" id="IPR039672">
    <property type="entry name" value="MFS_2"/>
</dbReference>
<dbReference type="OrthoDB" id="9764596at2"/>
<keyword evidence="2" id="KW-0813">Transport</keyword>
<dbReference type="Proteomes" id="UP000371977">
    <property type="component" value="Unassembled WGS sequence"/>
</dbReference>
<evidence type="ECO:0000256" key="7">
    <source>
        <dbReference type="ARBA" id="ARBA00022989"/>
    </source>
</evidence>
<dbReference type="PANTHER" id="PTHR11328">
    <property type="entry name" value="MAJOR FACILITATOR SUPERFAMILY DOMAIN-CONTAINING PROTEIN"/>
    <property type="match status" value="1"/>
</dbReference>
<dbReference type="CDD" id="cd17332">
    <property type="entry name" value="MFS_MelB_like"/>
    <property type="match status" value="1"/>
</dbReference>
<feature type="transmembrane region" description="Helical" evidence="9">
    <location>
        <begin position="116"/>
        <end position="138"/>
    </location>
</feature>
<evidence type="ECO:0000256" key="5">
    <source>
        <dbReference type="ARBA" id="ARBA00022692"/>
    </source>
</evidence>
<keyword evidence="5 9" id="KW-0812">Transmembrane</keyword>
<accession>A0A6C2CBE2</accession>
<proteinExistence type="predicted"/>
<evidence type="ECO:0000256" key="2">
    <source>
        <dbReference type="ARBA" id="ARBA00022448"/>
    </source>
</evidence>
<organism evidence="10 11">
    <name type="scientific">Weissella muntiaci</name>
    <dbReference type="NCBI Taxonomy" id="2508881"/>
    <lineage>
        <taxon>Bacteria</taxon>
        <taxon>Bacillati</taxon>
        <taxon>Bacillota</taxon>
        <taxon>Bacilli</taxon>
        <taxon>Lactobacillales</taxon>
        <taxon>Lactobacillaceae</taxon>
        <taxon>Weissella</taxon>
    </lineage>
</organism>